<feature type="transmembrane region" description="Helical" evidence="1">
    <location>
        <begin position="94"/>
        <end position="116"/>
    </location>
</feature>
<evidence type="ECO:0000313" key="3">
    <source>
        <dbReference type="Proteomes" id="UP000231901"/>
    </source>
</evidence>
<accession>A0A2K8QHV9</accession>
<protein>
    <submittedName>
        <fullName evidence="2">Uncharacterized protein</fullName>
    </submittedName>
</protein>
<evidence type="ECO:0000313" key="2">
    <source>
        <dbReference type="EMBL" id="ATZ92618.1"/>
    </source>
</evidence>
<dbReference type="AlphaFoldDB" id="A0A2K8QHV9"/>
<dbReference type="KEGG" id="dfn:CVE23_00650"/>
<sequence length="128" mass="15283">MKISISILVFTRTSSYLIDKLWKYIVKVFHFIQIISDEKIVYFSYFCVNSFRLESLKSAFFSIVKSHDFFRSIIKFAFSGLSSMAFLIDLSNFFYNNNFIVFCFGVYFYQFTILLFRKSGKTMRCIKK</sequence>
<keyword evidence="1" id="KW-0812">Transmembrane</keyword>
<dbReference type="Proteomes" id="UP000231901">
    <property type="component" value="Chromosome"/>
</dbReference>
<keyword evidence="1" id="KW-0472">Membrane</keyword>
<organism evidence="2 3">
    <name type="scientific">Dickeya fangzhongdai</name>
    <dbReference type="NCBI Taxonomy" id="1778540"/>
    <lineage>
        <taxon>Bacteria</taxon>
        <taxon>Pseudomonadati</taxon>
        <taxon>Pseudomonadota</taxon>
        <taxon>Gammaproteobacteria</taxon>
        <taxon>Enterobacterales</taxon>
        <taxon>Pectobacteriaceae</taxon>
        <taxon>Dickeya</taxon>
    </lineage>
</organism>
<reference evidence="3" key="1">
    <citation type="journal article" date="2018" name="Genome Announc.">
        <title>Complete genome sequence of a Dickeya fangzhongdai type strain causing bleeding canker of pear tree trunks.</title>
        <authorList>
            <person name="Zhao Y."/>
            <person name="Tian Y."/>
            <person name="Li X."/>
            <person name="Hu B."/>
        </authorList>
    </citation>
    <scope>NUCLEOTIDE SEQUENCE [LARGE SCALE GENOMIC DNA]</scope>
    <source>
        <strain evidence="3">DSM 101947</strain>
    </source>
</reference>
<name>A0A2K8QHV9_9GAMM</name>
<keyword evidence="3" id="KW-1185">Reference proteome</keyword>
<evidence type="ECO:0000256" key="1">
    <source>
        <dbReference type="SAM" id="Phobius"/>
    </source>
</evidence>
<proteinExistence type="predicted"/>
<keyword evidence="1" id="KW-1133">Transmembrane helix</keyword>
<dbReference type="EMBL" id="CP025003">
    <property type="protein sequence ID" value="ATZ92618.1"/>
    <property type="molecule type" value="Genomic_DNA"/>
</dbReference>
<gene>
    <name evidence="2" type="ORF">CVE23_00650</name>
</gene>